<sequence>MSMSKVRYLLILLLFFFRSGQALTFSYTPPTECGEFIIKWTPDATGNVAVLLLAAFRTQDSFSQTANAGSNVTISTLGYPAGQEFVVVVSDSSGFASGGISELITVQPRTSSSPSCNTTSSSPAFTYDIEPNSLISCETVNFIWDANAIQPVTVTGVIPLGNFIQFAASNSNNTAPLTANVSPGTMMLFFLMDSNGQLGGVSRILTIGSSTQGSTSCLDSTSPHSTAQPGQGGPTEITISSGAQPGNGSPTGGSTSSGSSSSHVSGAVIGGAVGGGVVVLLGLIVALFLIRRRTAKRKVSEKRPFDAPNIQPLVPDEEMPFVHPFDRYQDIPHNNPWPNSTITPLISHSRSHSNNLNIPTEMASTGSSSTTMVHNAGPGGSEFGESQNDKTPSCYYA</sequence>
<keyword evidence="2" id="KW-1133">Transmembrane helix</keyword>
<feature type="compositionally biased region" description="Polar residues" evidence="1">
    <location>
        <begin position="364"/>
        <end position="373"/>
    </location>
</feature>
<reference evidence="4 5" key="1">
    <citation type="submission" date="2014-06" db="EMBL/GenBank/DDBJ databases">
        <title>Evolutionary Origins and Diversification of the Mycorrhizal Mutualists.</title>
        <authorList>
            <consortium name="DOE Joint Genome Institute"/>
            <consortium name="Mycorrhizal Genomics Consortium"/>
            <person name="Kohler A."/>
            <person name="Kuo A."/>
            <person name="Nagy L.G."/>
            <person name="Floudas D."/>
            <person name="Copeland A."/>
            <person name="Barry K.W."/>
            <person name="Cichocki N."/>
            <person name="Veneault-Fourrey C."/>
            <person name="LaButti K."/>
            <person name="Lindquist E.A."/>
            <person name="Lipzen A."/>
            <person name="Lundell T."/>
            <person name="Morin E."/>
            <person name="Murat C."/>
            <person name="Riley R."/>
            <person name="Ohm R."/>
            <person name="Sun H."/>
            <person name="Tunlid A."/>
            <person name="Henrissat B."/>
            <person name="Grigoriev I.V."/>
            <person name="Hibbett D.S."/>
            <person name="Martin F."/>
        </authorList>
    </citation>
    <scope>NUCLEOTIDE SEQUENCE [LARGE SCALE GENOMIC DNA]</scope>
    <source>
        <strain evidence="4 5">SS14</strain>
    </source>
</reference>
<name>A0A0C9UG33_SPHS4</name>
<evidence type="ECO:0000313" key="4">
    <source>
        <dbReference type="EMBL" id="KIJ41973.1"/>
    </source>
</evidence>
<feature type="compositionally biased region" description="Polar residues" evidence="1">
    <location>
        <begin position="215"/>
        <end position="229"/>
    </location>
</feature>
<evidence type="ECO:0000313" key="5">
    <source>
        <dbReference type="Proteomes" id="UP000054279"/>
    </source>
</evidence>
<feature type="region of interest" description="Disordered" evidence="1">
    <location>
        <begin position="364"/>
        <end position="397"/>
    </location>
</feature>
<dbReference type="EMBL" id="KN837133">
    <property type="protein sequence ID" value="KIJ41973.1"/>
    <property type="molecule type" value="Genomic_DNA"/>
</dbReference>
<evidence type="ECO:0000256" key="2">
    <source>
        <dbReference type="SAM" id="Phobius"/>
    </source>
</evidence>
<feature type="compositionally biased region" description="Low complexity" evidence="1">
    <location>
        <begin position="246"/>
        <end position="263"/>
    </location>
</feature>
<feature type="chain" id="PRO_5002221085" evidence="3">
    <location>
        <begin position="23"/>
        <end position="397"/>
    </location>
</feature>
<keyword evidence="5" id="KW-1185">Reference proteome</keyword>
<dbReference type="Proteomes" id="UP000054279">
    <property type="component" value="Unassembled WGS sequence"/>
</dbReference>
<proteinExistence type="predicted"/>
<dbReference type="AlphaFoldDB" id="A0A0C9UG33"/>
<dbReference type="OrthoDB" id="2591431at2759"/>
<evidence type="ECO:0000256" key="3">
    <source>
        <dbReference type="SAM" id="SignalP"/>
    </source>
</evidence>
<feature type="transmembrane region" description="Helical" evidence="2">
    <location>
        <begin position="267"/>
        <end position="290"/>
    </location>
</feature>
<keyword evidence="3" id="KW-0732">Signal</keyword>
<keyword evidence="2" id="KW-0812">Transmembrane</keyword>
<gene>
    <name evidence="4" type="ORF">M422DRAFT_254995</name>
</gene>
<keyword evidence="2" id="KW-0472">Membrane</keyword>
<feature type="signal peptide" evidence="3">
    <location>
        <begin position="1"/>
        <end position="22"/>
    </location>
</feature>
<dbReference type="HOGENOM" id="CLU_829418_0_0_1"/>
<protein>
    <submittedName>
        <fullName evidence="4">Unplaced genomic scaffold SPHSTscaffold_58, whole genome shotgun sequence</fullName>
    </submittedName>
</protein>
<organism evidence="4 5">
    <name type="scientific">Sphaerobolus stellatus (strain SS14)</name>
    <dbReference type="NCBI Taxonomy" id="990650"/>
    <lineage>
        <taxon>Eukaryota</taxon>
        <taxon>Fungi</taxon>
        <taxon>Dikarya</taxon>
        <taxon>Basidiomycota</taxon>
        <taxon>Agaricomycotina</taxon>
        <taxon>Agaricomycetes</taxon>
        <taxon>Phallomycetidae</taxon>
        <taxon>Geastrales</taxon>
        <taxon>Sphaerobolaceae</taxon>
        <taxon>Sphaerobolus</taxon>
    </lineage>
</organism>
<accession>A0A0C9UG33</accession>
<evidence type="ECO:0000256" key="1">
    <source>
        <dbReference type="SAM" id="MobiDB-lite"/>
    </source>
</evidence>
<feature type="region of interest" description="Disordered" evidence="1">
    <location>
        <begin position="215"/>
        <end position="263"/>
    </location>
</feature>